<dbReference type="PANTHER" id="PTHR14239">
    <property type="entry name" value="DUDULIN-RELATED"/>
    <property type="match status" value="1"/>
</dbReference>
<dbReference type="Gene3D" id="3.40.50.720">
    <property type="entry name" value="NAD(P)-binding Rossmann-like Domain"/>
    <property type="match status" value="1"/>
</dbReference>
<dbReference type="GO" id="GO:0015677">
    <property type="term" value="P:copper ion import"/>
    <property type="evidence" value="ECO:0007669"/>
    <property type="project" value="TreeGrafter"/>
</dbReference>
<evidence type="ECO:0000313" key="4">
    <source>
        <dbReference type="Proteomes" id="UP000027153"/>
    </source>
</evidence>
<dbReference type="SUPFAM" id="SSF51735">
    <property type="entry name" value="NAD(P)-binding Rossmann-fold domains"/>
    <property type="match status" value="1"/>
</dbReference>
<evidence type="ECO:0000259" key="2">
    <source>
        <dbReference type="Pfam" id="PF03807"/>
    </source>
</evidence>
<dbReference type="OrthoDB" id="8635at2157"/>
<dbReference type="GO" id="GO:0006740">
    <property type="term" value="P:NADPH regeneration"/>
    <property type="evidence" value="ECO:0007669"/>
    <property type="project" value="InterPro"/>
</dbReference>
<feature type="domain" description="Pyrroline-5-carboxylate reductase catalytic N-terminal" evidence="2">
    <location>
        <begin position="2"/>
        <end position="102"/>
    </location>
</feature>
<dbReference type="EMBL" id="JMIY01000002">
    <property type="protein sequence ID" value="KCZ72909.1"/>
    <property type="molecule type" value="Genomic_DNA"/>
</dbReference>
<dbReference type="GO" id="GO:0052851">
    <property type="term" value="F:ferric-chelate reductase (NADPH) activity"/>
    <property type="evidence" value="ECO:0007669"/>
    <property type="project" value="TreeGrafter"/>
</dbReference>
<dbReference type="Proteomes" id="UP000027153">
    <property type="component" value="Unassembled WGS sequence"/>
</dbReference>
<accession>A0A062VB34</accession>
<gene>
    <name evidence="3" type="ORF">ANME2D_01350</name>
</gene>
<dbReference type="Pfam" id="PF03807">
    <property type="entry name" value="F420_oxidored"/>
    <property type="match status" value="1"/>
</dbReference>
<dbReference type="InterPro" id="IPR010185">
    <property type="entry name" value="NpdG"/>
</dbReference>
<dbReference type="GO" id="GO:0005886">
    <property type="term" value="C:plasma membrane"/>
    <property type="evidence" value="ECO:0007669"/>
    <property type="project" value="TreeGrafter"/>
</dbReference>
<evidence type="ECO:0000256" key="1">
    <source>
        <dbReference type="ARBA" id="ARBA00023002"/>
    </source>
</evidence>
<dbReference type="RefSeq" id="WP_048089915.1">
    <property type="nucleotide sequence ID" value="NZ_JMIY01000002.1"/>
</dbReference>
<organism evidence="3 4">
    <name type="scientific">Candidatus Methanoperedens nitratireducens</name>
    <dbReference type="NCBI Taxonomy" id="1392998"/>
    <lineage>
        <taxon>Archaea</taxon>
        <taxon>Methanobacteriati</taxon>
        <taxon>Methanobacteriota</taxon>
        <taxon>Stenosarchaea group</taxon>
        <taxon>Methanomicrobia</taxon>
        <taxon>Methanosarcinales</taxon>
        <taxon>ANME-2 cluster</taxon>
        <taxon>Candidatus Methanoperedentaceae</taxon>
        <taxon>Candidatus Methanoperedens</taxon>
    </lineage>
</organism>
<comment type="caution">
    <text evidence="3">The sequence shown here is derived from an EMBL/GenBank/DDBJ whole genome shotgun (WGS) entry which is preliminary data.</text>
</comment>
<sequence length="218" mass="23640">MKIAILGGTGSIGEGFALRWATKHDILLCSRSADRAAISAEEYTGMVLSKGLACCGITGCTNEAGIRDADVIVLSVPYEGVVPLLERLGPYFKDQIVISLVVPMKKNKFFEYTPPEQGSAALEIRDILPKSVKVVSAYHNISAKKLANLDLVLDYDVVICGDDGDAKKIVMELTEEIKNLRPLDGGDLGCSYMIESLTPFLINLAIRNRLSDLGVKFT</sequence>
<dbReference type="InterPro" id="IPR028939">
    <property type="entry name" value="P5C_Rdtase_cat_N"/>
</dbReference>
<evidence type="ECO:0000313" key="3">
    <source>
        <dbReference type="EMBL" id="KCZ72909.1"/>
    </source>
</evidence>
<dbReference type="GO" id="GO:0008823">
    <property type="term" value="F:cupric reductase (NADH) activity"/>
    <property type="evidence" value="ECO:0007669"/>
    <property type="project" value="TreeGrafter"/>
</dbReference>
<dbReference type="InterPro" id="IPR051267">
    <property type="entry name" value="STEAP_metalloreductase"/>
</dbReference>
<dbReference type="GO" id="GO:0070967">
    <property type="term" value="F:coenzyme F420 binding"/>
    <property type="evidence" value="ECO:0007669"/>
    <property type="project" value="InterPro"/>
</dbReference>
<dbReference type="GO" id="GO:0050661">
    <property type="term" value="F:NADP binding"/>
    <property type="evidence" value="ECO:0007669"/>
    <property type="project" value="InterPro"/>
</dbReference>
<dbReference type="PANTHER" id="PTHR14239:SF0">
    <property type="entry name" value="F420-DEPENDENT NADP REDUCTASE"/>
    <property type="match status" value="1"/>
</dbReference>
<name>A0A062VB34_9EURY</name>
<protein>
    <submittedName>
        <fullName evidence="3">NADPH-dependent F420 reductase</fullName>
    </submittedName>
</protein>
<dbReference type="GO" id="GO:0016651">
    <property type="term" value="F:oxidoreductase activity, acting on NAD(P)H"/>
    <property type="evidence" value="ECO:0007669"/>
    <property type="project" value="InterPro"/>
</dbReference>
<keyword evidence="4" id="KW-1185">Reference proteome</keyword>
<proteinExistence type="predicted"/>
<keyword evidence="1" id="KW-0560">Oxidoreductase</keyword>
<dbReference type="InterPro" id="IPR036291">
    <property type="entry name" value="NAD(P)-bd_dom_sf"/>
</dbReference>
<dbReference type="NCBIfam" id="TIGR01915">
    <property type="entry name" value="npdG"/>
    <property type="match status" value="1"/>
</dbReference>
<reference evidence="3 4" key="1">
    <citation type="journal article" date="2013" name="Nature">
        <title>Anaerobic oxidation of methane coupled to nitrate reduction in a novel archaeal lineage.</title>
        <authorList>
            <person name="Haroon M.F."/>
            <person name="Hu S."/>
            <person name="Shi Y."/>
            <person name="Imelfort M."/>
            <person name="Keller J."/>
            <person name="Hugenholtz P."/>
            <person name="Yuan Z."/>
            <person name="Tyson G.W."/>
        </authorList>
    </citation>
    <scope>NUCLEOTIDE SEQUENCE [LARGE SCALE GENOMIC DNA]</scope>
    <source>
        <strain evidence="3 4">ANME-2d</strain>
    </source>
</reference>
<dbReference type="AlphaFoldDB" id="A0A062VB34"/>